<evidence type="ECO:0000313" key="1">
    <source>
        <dbReference type="EMBL" id="KAI5647574.1"/>
    </source>
</evidence>
<gene>
    <name evidence="1" type="ORF">M9H77_33579</name>
</gene>
<proteinExistence type="predicted"/>
<protein>
    <submittedName>
        <fullName evidence="1">Uncharacterized protein</fullName>
    </submittedName>
</protein>
<dbReference type="Proteomes" id="UP001060085">
    <property type="component" value="Linkage Group LG08"/>
</dbReference>
<evidence type="ECO:0000313" key="2">
    <source>
        <dbReference type="Proteomes" id="UP001060085"/>
    </source>
</evidence>
<comment type="caution">
    <text evidence="1">The sequence shown here is derived from an EMBL/GenBank/DDBJ whole genome shotgun (WGS) entry which is preliminary data.</text>
</comment>
<accession>A0ACB9ZJP1</accession>
<sequence>MVRSSGRRGDDDFDPVTDRTCRVDGRTVTASSRGVRGRHSTSDLSATSTHLAPGFHHGTGEPESSTQPSAFIGQPRQIGAEFFYQIFDAAPQDCSCSTHGYSHVEYGVSSSVPYVSRSADRVCEGDIGFEGDRGLERSKKELDPYILRESDTDQDEGDDVGDEEQPVPVTPVADVSGSDGHPHHKKRKGMTSSFMSVMSKIAGSRNKRPEVAHKVPTPTQKRKKVKLSDWEQIGPTEEGPVDRELIPSYGGHDDLGLALTGGVGCNALELHVVATSRQTSLSPLVRAACYLQYILGSSLFSDKSCNIAPTRLWPLLQNASSIGRFAWGAACLAYLYRNMGWASRVDTKKLDGC</sequence>
<dbReference type="EMBL" id="CM044708">
    <property type="protein sequence ID" value="KAI5647574.1"/>
    <property type="molecule type" value="Genomic_DNA"/>
</dbReference>
<organism evidence="1 2">
    <name type="scientific">Catharanthus roseus</name>
    <name type="common">Madagascar periwinkle</name>
    <name type="synonym">Vinca rosea</name>
    <dbReference type="NCBI Taxonomy" id="4058"/>
    <lineage>
        <taxon>Eukaryota</taxon>
        <taxon>Viridiplantae</taxon>
        <taxon>Streptophyta</taxon>
        <taxon>Embryophyta</taxon>
        <taxon>Tracheophyta</taxon>
        <taxon>Spermatophyta</taxon>
        <taxon>Magnoliopsida</taxon>
        <taxon>eudicotyledons</taxon>
        <taxon>Gunneridae</taxon>
        <taxon>Pentapetalae</taxon>
        <taxon>asterids</taxon>
        <taxon>lamiids</taxon>
        <taxon>Gentianales</taxon>
        <taxon>Apocynaceae</taxon>
        <taxon>Rauvolfioideae</taxon>
        <taxon>Vinceae</taxon>
        <taxon>Catharanthinae</taxon>
        <taxon>Catharanthus</taxon>
    </lineage>
</organism>
<reference evidence="2" key="1">
    <citation type="journal article" date="2023" name="Nat. Plants">
        <title>Single-cell RNA sequencing provides a high-resolution roadmap for understanding the multicellular compartmentation of specialized metabolism.</title>
        <authorList>
            <person name="Sun S."/>
            <person name="Shen X."/>
            <person name="Li Y."/>
            <person name="Li Y."/>
            <person name="Wang S."/>
            <person name="Li R."/>
            <person name="Zhang H."/>
            <person name="Shen G."/>
            <person name="Guo B."/>
            <person name="Wei J."/>
            <person name="Xu J."/>
            <person name="St-Pierre B."/>
            <person name="Chen S."/>
            <person name="Sun C."/>
        </authorList>
    </citation>
    <scope>NUCLEOTIDE SEQUENCE [LARGE SCALE GENOMIC DNA]</scope>
</reference>
<name>A0ACB9ZJP1_CATRO</name>
<keyword evidence="2" id="KW-1185">Reference proteome</keyword>